<dbReference type="SMART" id="SM00882">
    <property type="entry name" value="CoA_trans"/>
    <property type="match status" value="2"/>
</dbReference>
<gene>
    <name evidence="5" type="ORF">SAMN04487955_109179</name>
</gene>
<dbReference type="EMBL" id="FPBP01000009">
    <property type="protein sequence ID" value="SFU81766.1"/>
    <property type="molecule type" value="Genomic_DNA"/>
</dbReference>
<evidence type="ECO:0000256" key="3">
    <source>
        <dbReference type="PIRNR" id="PIRNR000858"/>
    </source>
</evidence>
<dbReference type="PANTHER" id="PTHR43293">
    <property type="entry name" value="ACETATE COA-TRANSFERASE YDIF"/>
    <property type="match status" value="1"/>
</dbReference>
<sequence>MSKVVDVHTAVGMIKHDDTLVWSTAGLSGFAEDVAAALEARFLETGAPRSLTVAHSCGCGDGKDKGMSHLGHEGLIKRLVSGHTGMAPRMVELVLENKIEAYLLPQGVMAHLWRHIAGKTPGVISKVGLGTFVDPRLEGAKGNTATTEDLVKLVELDDEEWLMYRTFPVDVAVIRATTADERGNLTLEREAIFLEQLSMAQAARNSGGIVIAQVEYLARQGTLHPQKVKIPGDMVDYVVVAKPENHTQTMATYFNPALSGDLKMPLGGIKPMPLDARKVIARRAAMELVSGGVVNLGIGMPEGVSSVAAEEGVSELMTLTTELGTYGGVPASGGDFATAYNAEAIIDHGYQFDFYDGGGLDVCFLGLAQTDHEGNLNVSKFGKKVVGPGGFINISQNARKVVFCGTFTNGSKIEIVDNRVNIREEGSRQKFVNRVDQITFSGRYAQEIGKPVLYVTERCVFELIDGEITLTEIAPGIDIQRDIFGAMEFTPKVSPDLKEMPTELFKEQWGGLSDTLLNR</sequence>
<dbReference type="PIRSF" id="PIRSF000858">
    <property type="entry name" value="SCOT-t"/>
    <property type="match status" value="1"/>
</dbReference>
<accession>A0A1I7J990</accession>
<dbReference type="InterPro" id="IPR004165">
    <property type="entry name" value="CoA_trans_fam_I"/>
</dbReference>
<dbReference type="SUPFAM" id="SSF100950">
    <property type="entry name" value="NagB/RpiA/CoA transferase-like"/>
    <property type="match status" value="2"/>
</dbReference>
<proteinExistence type="inferred from homology"/>
<dbReference type="InterPro" id="IPR014388">
    <property type="entry name" value="3-oxoacid_CoA-transferase"/>
</dbReference>
<dbReference type="PANTHER" id="PTHR43293:SF1">
    <property type="entry name" value="ACETATE COA-TRANSFERASE YDIF"/>
    <property type="match status" value="1"/>
</dbReference>
<dbReference type="Pfam" id="PF01144">
    <property type="entry name" value="CoA_trans"/>
    <property type="match status" value="1"/>
</dbReference>
<dbReference type="InterPro" id="IPR037171">
    <property type="entry name" value="NagB/RpiA_transferase-like"/>
</dbReference>
<feature type="active site" description="5-glutamyl coenzyme A thioester intermediate" evidence="4">
    <location>
        <position position="322"/>
    </location>
</feature>
<evidence type="ECO:0000313" key="5">
    <source>
        <dbReference type="EMBL" id="SFU81766.1"/>
    </source>
</evidence>
<dbReference type="STRING" id="463301.SAMN04487955_109179"/>
<dbReference type="EC" id="2.8.3.8" evidence="3"/>
<evidence type="ECO:0000256" key="4">
    <source>
        <dbReference type="PIRSR" id="PIRSR000858-1"/>
    </source>
</evidence>
<dbReference type="Gene3D" id="3.40.1080.10">
    <property type="entry name" value="Glutaconate Coenzyme A-transferase"/>
    <property type="match status" value="2"/>
</dbReference>
<dbReference type="OrthoDB" id="9805230at2"/>
<organism evidence="5 6">
    <name type="scientific">Halomonas korlensis</name>
    <dbReference type="NCBI Taxonomy" id="463301"/>
    <lineage>
        <taxon>Bacteria</taxon>
        <taxon>Pseudomonadati</taxon>
        <taxon>Pseudomonadota</taxon>
        <taxon>Gammaproteobacteria</taxon>
        <taxon>Oceanospirillales</taxon>
        <taxon>Halomonadaceae</taxon>
        <taxon>Halomonas</taxon>
    </lineage>
</organism>
<evidence type="ECO:0000256" key="2">
    <source>
        <dbReference type="ARBA" id="ARBA00022679"/>
    </source>
</evidence>
<dbReference type="Proteomes" id="UP000198693">
    <property type="component" value="Unassembled WGS sequence"/>
</dbReference>
<comment type="catalytic activity">
    <reaction evidence="3">
        <text>an acyl-CoA + acetate = a carboxylate + acetyl-CoA</text>
        <dbReference type="Rhea" id="RHEA:13381"/>
        <dbReference type="ChEBI" id="CHEBI:29067"/>
        <dbReference type="ChEBI" id="CHEBI:30089"/>
        <dbReference type="ChEBI" id="CHEBI:57288"/>
        <dbReference type="ChEBI" id="CHEBI:58342"/>
        <dbReference type="EC" id="2.8.3.8"/>
    </reaction>
</comment>
<dbReference type="AlphaFoldDB" id="A0A1I7J990"/>
<name>A0A1I7J990_9GAMM</name>
<reference evidence="6" key="1">
    <citation type="submission" date="2016-10" db="EMBL/GenBank/DDBJ databases">
        <authorList>
            <person name="Varghese N."/>
            <person name="Submissions S."/>
        </authorList>
    </citation>
    <scope>NUCLEOTIDE SEQUENCE [LARGE SCALE GENOMIC DNA]</scope>
    <source>
        <strain evidence="6">CGMCC 1.6981</strain>
    </source>
</reference>
<dbReference type="GO" id="GO:0008775">
    <property type="term" value="F:acetate CoA-transferase activity"/>
    <property type="evidence" value="ECO:0007669"/>
    <property type="project" value="UniProtKB-EC"/>
</dbReference>
<keyword evidence="2 3" id="KW-0808">Transferase</keyword>
<evidence type="ECO:0000313" key="6">
    <source>
        <dbReference type="Proteomes" id="UP000198693"/>
    </source>
</evidence>
<dbReference type="RefSeq" id="WP_089796558.1">
    <property type="nucleotide sequence ID" value="NZ_FPBP01000009.1"/>
</dbReference>
<protein>
    <recommendedName>
        <fullName evidence="3">Acetate CoA-transferase YdiF</fullName>
        <ecNumber evidence="3">2.8.3.8</ecNumber>
    </recommendedName>
</protein>
<comment type="similarity">
    <text evidence="1 3">Belongs to the 3-oxoacid CoA-transferase family.</text>
</comment>
<dbReference type="GO" id="GO:0046952">
    <property type="term" value="P:ketone body catabolic process"/>
    <property type="evidence" value="ECO:0007669"/>
    <property type="project" value="InterPro"/>
</dbReference>
<comment type="function">
    <text evidence="3">CoA transferase having broad substrate specificity for short-chain acyl-CoA thioesters with the activity decreasing when the length of the carboxylic acid chain exceeds four carbons.</text>
</comment>
<keyword evidence="6" id="KW-1185">Reference proteome</keyword>
<evidence type="ECO:0000256" key="1">
    <source>
        <dbReference type="ARBA" id="ARBA00007154"/>
    </source>
</evidence>